<feature type="domain" description="F-box" evidence="2">
    <location>
        <begin position="36"/>
        <end position="69"/>
    </location>
</feature>
<evidence type="ECO:0000259" key="2">
    <source>
        <dbReference type="Pfam" id="PF12937"/>
    </source>
</evidence>
<name>A0A409Y4S4_9AGAR</name>
<evidence type="ECO:0000256" key="1">
    <source>
        <dbReference type="SAM" id="MobiDB-lite"/>
    </source>
</evidence>
<reference evidence="3 4" key="1">
    <citation type="journal article" date="2018" name="Evol. Lett.">
        <title>Horizontal gene cluster transfer increased hallucinogenic mushroom diversity.</title>
        <authorList>
            <person name="Reynolds H.T."/>
            <person name="Vijayakumar V."/>
            <person name="Gluck-Thaler E."/>
            <person name="Korotkin H.B."/>
            <person name="Matheny P.B."/>
            <person name="Slot J.C."/>
        </authorList>
    </citation>
    <scope>NUCLEOTIDE SEQUENCE [LARGE SCALE GENOMIC DNA]</scope>
    <source>
        <strain evidence="3 4">SRW20</strain>
    </source>
</reference>
<dbReference type="Gene3D" id="1.20.1280.50">
    <property type="match status" value="1"/>
</dbReference>
<sequence>MAHLEVVSFAEESGQQIKDGHSHSDNLTPDSPRLLPEIWLIVFPYLDSSDLQSVSLVCSRFRYMAQPLLFSVLDISPFLLSYNEMPILRPQRYLERFSQRLEHYKLLHIAHGVRHCWISPYPRSGFPPRSPNDDSDPTLIIDKAVAALPHFPNLNTLSWHCIDIIPKWWNIIQSLPITKLWINSSSVPTNDTFPLRTVYHLDLDQWPWEGKVTDHVSIHEERSLGISSAALRHITRPDVVQSISVPRSDTASNLLSILADQTYYLVSLKIPFLSLSDPNFAVALEHCPHLARLTIFPPSTDERLRDIRLNAFSPSALPSLARFEGPYTHVLKFCHQPLKRVSLWGLDDRPCLCNADALTKTLAKLAETESVNSLGHLELMVMAISTDLLDVLSSFRQLERITIQSQESSPPTLYQSNVNAPVTALYVMMGNTTLPPGIKYVKLSTRLSSRSLHHVAQEHEAAAFLESFARRHPSVQKIEIEYGIYWTGMYSVVWGRTRENNADLREGAAESPYPEPNPTPFADAGGGQSSRLSSKDNILSTVVSTVHPLPLGRLTFTEHRRKIFLPQDSTGAIGDPANLEPDEEGQQRVWYLIWGRLRRFFGRDIG</sequence>
<keyword evidence="4" id="KW-1185">Reference proteome</keyword>
<dbReference type="AlphaFoldDB" id="A0A409Y4S4"/>
<dbReference type="Proteomes" id="UP000284706">
    <property type="component" value="Unassembled WGS sequence"/>
</dbReference>
<dbReference type="InterPro" id="IPR001810">
    <property type="entry name" value="F-box_dom"/>
</dbReference>
<organism evidence="3 4">
    <name type="scientific">Gymnopilus dilepis</name>
    <dbReference type="NCBI Taxonomy" id="231916"/>
    <lineage>
        <taxon>Eukaryota</taxon>
        <taxon>Fungi</taxon>
        <taxon>Dikarya</taxon>
        <taxon>Basidiomycota</taxon>
        <taxon>Agaricomycotina</taxon>
        <taxon>Agaricomycetes</taxon>
        <taxon>Agaricomycetidae</taxon>
        <taxon>Agaricales</taxon>
        <taxon>Agaricineae</taxon>
        <taxon>Hymenogastraceae</taxon>
        <taxon>Gymnopilus</taxon>
    </lineage>
</organism>
<evidence type="ECO:0000313" key="3">
    <source>
        <dbReference type="EMBL" id="PPQ98009.1"/>
    </source>
</evidence>
<dbReference type="InterPro" id="IPR036047">
    <property type="entry name" value="F-box-like_dom_sf"/>
</dbReference>
<dbReference type="CDD" id="cd09917">
    <property type="entry name" value="F-box_SF"/>
    <property type="match status" value="1"/>
</dbReference>
<proteinExistence type="predicted"/>
<dbReference type="SUPFAM" id="SSF81383">
    <property type="entry name" value="F-box domain"/>
    <property type="match status" value="1"/>
</dbReference>
<dbReference type="InParanoid" id="A0A409Y4S4"/>
<accession>A0A409Y4S4</accession>
<protein>
    <recommendedName>
        <fullName evidence="2">F-box domain-containing protein</fullName>
    </recommendedName>
</protein>
<evidence type="ECO:0000313" key="4">
    <source>
        <dbReference type="Proteomes" id="UP000284706"/>
    </source>
</evidence>
<dbReference type="OrthoDB" id="2864564at2759"/>
<dbReference type="EMBL" id="NHYE01001153">
    <property type="protein sequence ID" value="PPQ98009.1"/>
    <property type="molecule type" value="Genomic_DNA"/>
</dbReference>
<comment type="caution">
    <text evidence="3">The sequence shown here is derived from an EMBL/GenBank/DDBJ whole genome shotgun (WGS) entry which is preliminary data.</text>
</comment>
<feature type="region of interest" description="Disordered" evidence="1">
    <location>
        <begin position="507"/>
        <end position="533"/>
    </location>
</feature>
<gene>
    <name evidence="3" type="ORF">CVT26_003071</name>
</gene>
<dbReference type="Pfam" id="PF12937">
    <property type="entry name" value="F-box-like"/>
    <property type="match status" value="1"/>
</dbReference>